<organism evidence="4 5">
    <name type="scientific">Lysinibacillus composti</name>
    <dbReference type="NCBI Taxonomy" id="720633"/>
    <lineage>
        <taxon>Bacteria</taxon>
        <taxon>Bacillati</taxon>
        <taxon>Bacillota</taxon>
        <taxon>Bacilli</taxon>
        <taxon>Bacillales</taxon>
        <taxon>Bacillaceae</taxon>
        <taxon>Lysinibacillus</taxon>
    </lineage>
</organism>
<dbReference type="SMART" id="SM00257">
    <property type="entry name" value="LysM"/>
    <property type="match status" value="1"/>
</dbReference>
<gene>
    <name evidence="4" type="ORF">EBB45_13780</name>
</gene>
<dbReference type="EMBL" id="RRCT01000013">
    <property type="protein sequence ID" value="RQW74010.1"/>
    <property type="molecule type" value="Genomic_DNA"/>
</dbReference>
<reference evidence="4 5" key="1">
    <citation type="journal article" date="2013" name="J. Microbiol.">
        <title>Lysinibacillus chungkukjangi sp. nov., isolated from Chungkukjang, Korean fermented soybean food.</title>
        <authorList>
            <person name="Kim S.J."/>
            <person name="Jang Y.H."/>
            <person name="Hamada M."/>
            <person name="Ahn J.H."/>
            <person name="Weon H.Y."/>
            <person name="Suzuki K."/>
            <person name="Whang K.S."/>
            <person name="Kwon S.W."/>
        </authorList>
    </citation>
    <scope>NUCLEOTIDE SEQUENCE [LARGE SCALE GENOMIC DNA]</scope>
    <source>
        <strain evidence="4 5">MCCC 1A12701</strain>
    </source>
</reference>
<dbReference type="Proteomes" id="UP000274033">
    <property type="component" value="Unassembled WGS sequence"/>
</dbReference>
<keyword evidence="1" id="KW-0732">Signal</keyword>
<proteinExistence type="predicted"/>
<feature type="domain" description="LysM" evidence="3">
    <location>
        <begin position="233"/>
        <end position="278"/>
    </location>
</feature>
<accession>A0A3N9UC90</accession>
<dbReference type="Pfam" id="PF01476">
    <property type="entry name" value="LysM"/>
    <property type="match status" value="1"/>
</dbReference>
<dbReference type="SMART" id="SM01208">
    <property type="entry name" value="G5"/>
    <property type="match status" value="1"/>
</dbReference>
<dbReference type="Pfam" id="PF01551">
    <property type="entry name" value="Peptidase_M23"/>
    <property type="match status" value="1"/>
</dbReference>
<dbReference type="InterPro" id="IPR036779">
    <property type="entry name" value="LysM_dom_sf"/>
</dbReference>
<dbReference type="Gene3D" id="2.20.230.10">
    <property type="entry name" value="Resuscitation-promoting factor rpfb"/>
    <property type="match status" value="1"/>
</dbReference>
<dbReference type="InterPro" id="IPR016047">
    <property type="entry name" value="M23ase_b-sheet_dom"/>
</dbReference>
<protein>
    <submittedName>
        <fullName evidence="4">LysM peptidoglycan-binding domain-containing protein</fullName>
    </submittedName>
</protein>
<dbReference type="Pfam" id="PF07501">
    <property type="entry name" value="G5"/>
    <property type="match status" value="1"/>
</dbReference>
<keyword evidence="5" id="KW-1185">Reference proteome</keyword>
<dbReference type="InterPro" id="IPR011055">
    <property type="entry name" value="Dup_hybrid_motif"/>
</dbReference>
<dbReference type="Gene3D" id="3.10.350.10">
    <property type="entry name" value="LysM domain"/>
    <property type="match status" value="1"/>
</dbReference>
<sequence length="493" mass="54404">MSSKRNIKKDFTKQHNTLSLIKNKNNLIKKIAATALFSTLTLTLGFVHESNAEESIQKIYHIYVGDSYIGAVSDTDAVQKIVEEKESEASKKYKEYSIDAKSNLSIIPEQAFNPVTNDSKTLDQLNKELTVQVDAFALQVDGKPVAYLKDLSEYDEAIRLLKLEYVSEKQLKELEANELVQGELPKLKNGETRVHELELIEKVSGDSTKINPAKILTPKEAVKVLKTGSLEEETYKVKSGDVLGSIARDHSLTTKELLKLNPNLTADSLLQIGQEINVTVEKPLVNVEVVYEKSRIQNISFEKVVKEDPDMFKGEKVVKQEGAYGKKEVSYLIKEVNGNRTQKNVTDETILSEPKDSITVVGSKVISSRGLGSFNWPTAGGYISSGMGERWGAFHQGIDIARPSNYNIKAADNGVVTFTGWDGSYGNKIVINHNNGYETVYAHLSQIDVSVGQVVPQGSVIGIMGTTGNSTGIHLHFEVHKNGSYVNPLSLLN</sequence>
<evidence type="ECO:0000256" key="1">
    <source>
        <dbReference type="ARBA" id="ARBA00022729"/>
    </source>
</evidence>
<evidence type="ECO:0000313" key="5">
    <source>
        <dbReference type="Proteomes" id="UP000274033"/>
    </source>
</evidence>
<dbReference type="OrthoDB" id="9805070at2"/>
<dbReference type="GO" id="GO:0004222">
    <property type="term" value="F:metalloendopeptidase activity"/>
    <property type="evidence" value="ECO:0007669"/>
    <property type="project" value="TreeGrafter"/>
</dbReference>
<dbReference type="PROSITE" id="PS51782">
    <property type="entry name" value="LYSM"/>
    <property type="match status" value="1"/>
</dbReference>
<feature type="domain" description="G5" evidence="2">
    <location>
        <begin position="285"/>
        <end position="365"/>
    </location>
</feature>
<dbReference type="SUPFAM" id="SSF51261">
    <property type="entry name" value="Duplicated hybrid motif"/>
    <property type="match status" value="1"/>
</dbReference>
<dbReference type="PANTHER" id="PTHR21666:SF270">
    <property type="entry name" value="MUREIN HYDROLASE ACTIVATOR ENVC"/>
    <property type="match status" value="1"/>
</dbReference>
<dbReference type="InterPro" id="IPR050570">
    <property type="entry name" value="Cell_wall_metabolism_enzyme"/>
</dbReference>
<dbReference type="PANTHER" id="PTHR21666">
    <property type="entry name" value="PEPTIDASE-RELATED"/>
    <property type="match status" value="1"/>
</dbReference>
<dbReference type="SUPFAM" id="SSF54106">
    <property type="entry name" value="LysM domain"/>
    <property type="match status" value="1"/>
</dbReference>
<comment type="caution">
    <text evidence="4">The sequence shown here is derived from an EMBL/GenBank/DDBJ whole genome shotgun (WGS) entry which is preliminary data.</text>
</comment>
<dbReference type="InterPro" id="IPR018392">
    <property type="entry name" value="LysM"/>
</dbReference>
<dbReference type="Gene3D" id="2.70.70.10">
    <property type="entry name" value="Glucose Permease (Domain IIA)"/>
    <property type="match status" value="1"/>
</dbReference>
<evidence type="ECO:0000259" key="2">
    <source>
        <dbReference type="PROSITE" id="PS51109"/>
    </source>
</evidence>
<dbReference type="AlphaFoldDB" id="A0A3N9UC90"/>
<name>A0A3N9UC90_9BACI</name>
<dbReference type="PROSITE" id="PS51109">
    <property type="entry name" value="G5"/>
    <property type="match status" value="1"/>
</dbReference>
<evidence type="ECO:0000313" key="4">
    <source>
        <dbReference type="EMBL" id="RQW74010.1"/>
    </source>
</evidence>
<dbReference type="CDD" id="cd00118">
    <property type="entry name" value="LysM"/>
    <property type="match status" value="1"/>
</dbReference>
<dbReference type="RefSeq" id="WP_124765701.1">
    <property type="nucleotide sequence ID" value="NZ_JAFBDY010000013.1"/>
</dbReference>
<evidence type="ECO:0000259" key="3">
    <source>
        <dbReference type="PROSITE" id="PS51782"/>
    </source>
</evidence>
<dbReference type="InterPro" id="IPR011098">
    <property type="entry name" value="G5_dom"/>
</dbReference>
<dbReference type="CDD" id="cd12797">
    <property type="entry name" value="M23_peptidase"/>
    <property type="match status" value="1"/>
</dbReference>